<dbReference type="AlphaFoldDB" id="A0A1H0VUK8"/>
<dbReference type="EMBL" id="FNJR01000009">
    <property type="protein sequence ID" value="SDP81776.1"/>
    <property type="molecule type" value="Genomic_DNA"/>
</dbReference>
<keyword evidence="3" id="KW-1185">Reference proteome</keyword>
<reference evidence="3" key="1">
    <citation type="submission" date="2016-10" db="EMBL/GenBank/DDBJ databases">
        <authorList>
            <person name="Varghese N."/>
            <person name="Submissions S."/>
        </authorList>
    </citation>
    <scope>NUCLEOTIDE SEQUENCE [LARGE SCALE GENOMIC DNA]</scope>
    <source>
        <strain evidence="3">DSM 46732</strain>
    </source>
</reference>
<evidence type="ECO:0000313" key="3">
    <source>
        <dbReference type="Proteomes" id="UP000199497"/>
    </source>
</evidence>
<gene>
    <name evidence="2" type="ORF">SAMN04487905_109224</name>
</gene>
<feature type="region of interest" description="Disordered" evidence="1">
    <location>
        <begin position="1"/>
        <end position="32"/>
    </location>
</feature>
<name>A0A1H0VUK8_9ACTN</name>
<organism evidence="2 3">
    <name type="scientific">Actinopolyspora xinjiangensis</name>
    <dbReference type="NCBI Taxonomy" id="405564"/>
    <lineage>
        <taxon>Bacteria</taxon>
        <taxon>Bacillati</taxon>
        <taxon>Actinomycetota</taxon>
        <taxon>Actinomycetes</taxon>
        <taxon>Actinopolysporales</taxon>
        <taxon>Actinopolysporaceae</taxon>
        <taxon>Actinopolyspora</taxon>
    </lineage>
</organism>
<protein>
    <submittedName>
        <fullName evidence="2">Uncharacterized protein</fullName>
    </submittedName>
</protein>
<evidence type="ECO:0000256" key="1">
    <source>
        <dbReference type="SAM" id="MobiDB-lite"/>
    </source>
</evidence>
<evidence type="ECO:0000313" key="2">
    <source>
        <dbReference type="EMBL" id="SDP81776.1"/>
    </source>
</evidence>
<dbReference type="RefSeq" id="WP_092602846.1">
    <property type="nucleotide sequence ID" value="NZ_FNJR01000009.1"/>
</dbReference>
<sequence length="76" mass="8452">MRRAPESAPDIPTTWESSRGAAVRQPARERADGSLIHVAAGVPEIASREDRPCEEPVMPRWKPARFATDPKFRLDG</sequence>
<proteinExistence type="predicted"/>
<dbReference type="STRING" id="405564.SAMN04487905_109224"/>
<accession>A0A1H0VUK8</accession>
<dbReference type="Proteomes" id="UP000199497">
    <property type="component" value="Unassembled WGS sequence"/>
</dbReference>